<proteinExistence type="predicted"/>
<organism evidence="2 3">
    <name type="scientific">Striga asiatica</name>
    <name type="common">Asiatic witchweed</name>
    <name type="synonym">Buchnera asiatica</name>
    <dbReference type="NCBI Taxonomy" id="4170"/>
    <lineage>
        <taxon>Eukaryota</taxon>
        <taxon>Viridiplantae</taxon>
        <taxon>Streptophyta</taxon>
        <taxon>Embryophyta</taxon>
        <taxon>Tracheophyta</taxon>
        <taxon>Spermatophyta</taxon>
        <taxon>Magnoliopsida</taxon>
        <taxon>eudicotyledons</taxon>
        <taxon>Gunneridae</taxon>
        <taxon>Pentapetalae</taxon>
        <taxon>asterids</taxon>
        <taxon>lamiids</taxon>
        <taxon>Lamiales</taxon>
        <taxon>Orobanchaceae</taxon>
        <taxon>Buchnereae</taxon>
        <taxon>Striga</taxon>
    </lineage>
</organism>
<evidence type="ECO:0000313" key="2">
    <source>
        <dbReference type="EMBL" id="GER26484.1"/>
    </source>
</evidence>
<feature type="region of interest" description="Disordered" evidence="1">
    <location>
        <begin position="50"/>
        <end position="71"/>
    </location>
</feature>
<evidence type="ECO:0000256" key="1">
    <source>
        <dbReference type="SAM" id="MobiDB-lite"/>
    </source>
</evidence>
<dbReference type="AlphaFoldDB" id="A0A5A7P1R1"/>
<reference evidence="3" key="1">
    <citation type="journal article" date="2019" name="Curr. Biol.">
        <title>Genome Sequence of Striga asiatica Provides Insight into the Evolution of Plant Parasitism.</title>
        <authorList>
            <person name="Yoshida S."/>
            <person name="Kim S."/>
            <person name="Wafula E.K."/>
            <person name="Tanskanen J."/>
            <person name="Kim Y.M."/>
            <person name="Honaas L."/>
            <person name="Yang Z."/>
            <person name="Spallek T."/>
            <person name="Conn C.E."/>
            <person name="Ichihashi Y."/>
            <person name="Cheong K."/>
            <person name="Cui S."/>
            <person name="Der J.P."/>
            <person name="Gundlach H."/>
            <person name="Jiao Y."/>
            <person name="Hori C."/>
            <person name="Ishida J.K."/>
            <person name="Kasahara H."/>
            <person name="Kiba T."/>
            <person name="Kim M.S."/>
            <person name="Koo N."/>
            <person name="Laohavisit A."/>
            <person name="Lee Y.H."/>
            <person name="Lumba S."/>
            <person name="McCourt P."/>
            <person name="Mortimer J.C."/>
            <person name="Mutuku J.M."/>
            <person name="Nomura T."/>
            <person name="Sasaki-Sekimoto Y."/>
            <person name="Seto Y."/>
            <person name="Wang Y."/>
            <person name="Wakatake T."/>
            <person name="Sakakibara H."/>
            <person name="Demura T."/>
            <person name="Yamaguchi S."/>
            <person name="Yoneyama K."/>
            <person name="Manabe R.I."/>
            <person name="Nelson D.C."/>
            <person name="Schulman A.H."/>
            <person name="Timko M.P."/>
            <person name="dePamphilis C.W."/>
            <person name="Choi D."/>
            <person name="Shirasu K."/>
        </authorList>
    </citation>
    <scope>NUCLEOTIDE SEQUENCE [LARGE SCALE GENOMIC DNA]</scope>
    <source>
        <strain evidence="3">cv. UVA1</strain>
    </source>
</reference>
<evidence type="ECO:0000313" key="3">
    <source>
        <dbReference type="Proteomes" id="UP000325081"/>
    </source>
</evidence>
<accession>A0A5A7P1R1</accession>
<keyword evidence="3" id="KW-1185">Reference proteome</keyword>
<protein>
    <submittedName>
        <fullName evidence="2">Proteinase inhibitor I25</fullName>
    </submittedName>
</protein>
<comment type="caution">
    <text evidence="2">The sequence shown here is derived from an EMBL/GenBank/DDBJ whole genome shotgun (WGS) entry which is preliminary data.</text>
</comment>
<name>A0A5A7P1R1_STRAF</name>
<dbReference type="Proteomes" id="UP000325081">
    <property type="component" value="Unassembled WGS sequence"/>
</dbReference>
<feature type="compositionally biased region" description="Basic and acidic residues" evidence="1">
    <location>
        <begin position="53"/>
        <end position="71"/>
    </location>
</feature>
<sequence length="128" mass="14492">MKCCRELLRHSRDRLSCSHRDGGTPGASTGPGARLRSCTIWLRSSEKQTTILSEKEDQQERIDDQLAPPEHHSIACNKTGSELQINVKHVKEVDKCPKNTSYDLKPFVQGQAPPLAIHHRNIEEERVE</sequence>
<gene>
    <name evidence="2" type="ORF">STAS_02140</name>
</gene>
<dbReference type="EMBL" id="BKCP01001113">
    <property type="protein sequence ID" value="GER26484.1"/>
    <property type="molecule type" value="Genomic_DNA"/>
</dbReference>